<evidence type="ECO:0000313" key="3">
    <source>
        <dbReference type="Proteomes" id="UP000294360"/>
    </source>
</evidence>
<dbReference type="Gene3D" id="3.30.2010.10">
    <property type="entry name" value="Metalloproteases ('zincins'), catalytic domain"/>
    <property type="match status" value="1"/>
</dbReference>
<dbReference type="AlphaFoldDB" id="A0A4U8Z943"/>
<dbReference type="Pfam" id="PF01863">
    <property type="entry name" value="YgjP-like"/>
    <property type="match status" value="1"/>
</dbReference>
<proteinExistence type="predicted"/>
<feature type="domain" description="YgjP-like metallopeptidase" evidence="1">
    <location>
        <begin position="70"/>
        <end position="271"/>
    </location>
</feature>
<gene>
    <name evidence="2" type="ORF">MTUNDRAET4_0209</name>
</gene>
<dbReference type="KEGG" id="mtun:MTUNDRAET4_0209.2"/>
<keyword evidence="2" id="KW-0614">Plasmid</keyword>
<evidence type="ECO:0000259" key="1">
    <source>
        <dbReference type="Pfam" id="PF01863"/>
    </source>
</evidence>
<sequence>MASSRVSAHERFFRERDYAPNPVASDLTRLIERGSHRVSDVAHFDVSHAGETYRVKLKRSAAARQFILRFRAATQDVVLTIPSRANLVDAKGFAARQAPWIGSRLRGLTEKLQLEPGALLPLRGVPHRIEHRPAKRGVVWVQTVEDSFGSSAEPLICVNSEACFVSRRIHDFLVREARRDLEAAVARHAAHLGVRVRKITLRDTTSRWGSCTSSGELNFSWRLIMAPTFVLDYLAAHEVAHLLHMNHSPAFWKAVASLSKDVAAAESWLRMHGMGLHLIGPRTNEPAGVVPSPKAATSL</sequence>
<geneLocation type="plasmid" evidence="2 3">
    <name>3</name>
</geneLocation>
<accession>A0A4U8Z943</accession>
<name>A0A4U8Z943_METTU</name>
<reference evidence="2 3" key="1">
    <citation type="submission" date="2019-03" db="EMBL/GenBank/DDBJ databases">
        <authorList>
            <person name="Kox A.R. M."/>
        </authorList>
    </citation>
    <scope>NUCLEOTIDE SEQUENCE [LARGE SCALE GENOMIC DNA]</scope>
    <source>
        <strain evidence="2">MTUNDRAET4 annotated genome</strain>
        <plasmid evidence="3">3</plasmid>
    </source>
</reference>
<dbReference type="InterPro" id="IPR002725">
    <property type="entry name" value="YgjP-like_metallopeptidase"/>
</dbReference>
<evidence type="ECO:0000313" key="2">
    <source>
        <dbReference type="EMBL" id="VFU17715.1"/>
    </source>
</evidence>
<organism evidence="2 3">
    <name type="scientific">Methylocella tundrae</name>
    <dbReference type="NCBI Taxonomy" id="227605"/>
    <lineage>
        <taxon>Bacteria</taxon>
        <taxon>Pseudomonadati</taxon>
        <taxon>Pseudomonadota</taxon>
        <taxon>Alphaproteobacteria</taxon>
        <taxon>Hyphomicrobiales</taxon>
        <taxon>Beijerinckiaceae</taxon>
        <taxon>Methylocella</taxon>
    </lineage>
</organism>
<dbReference type="PANTHER" id="PTHR30399:SF1">
    <property type="entry name" value="UTP PYROPHOSPHATASE"/>
    <property type="match status" value="1"/>
</dbReference>
<protein>
    <recommendedName>
        <fullName evidence="1">YgjP-like metallopeptidase domain-containing protein</fullName>
    </recommendedName>
</protein>
<dbReference type="Proteomes" id="UP000294360">
    <property type="component" value="Plasmid 3"/>
</dbReference>
<dbReference type="EMBL" id="LR536452">
    <property type="protein sequence ID" value="VFU17715.1"/>
    <property type="molecule type" value="Genomic_DNA"/>
</dbReference>
<dbReference type="PANTHER" id="PTHR30399">
    <property type="entry name" value="UNCHARACTERIZED PROTEIN YGJP"/>
    <property type="match status" value="1"/>
</dbReference>
<dbReference type="CDD" id="cd07344">
    <property type="entry name" value="M48_yhfN_like"/>
    <property type="match status" value="1"/>
</dbReference>
<dbReference type="InterPro" id="IPR053136">
    <property type="entry name" value="UTP_pyrophosphatase-like"/>
</dbReference>
<dbReference type="OrthoDB" id="9795402at2"/>